<dbReference type="Gene3D" id="2.60.120.560">
    <property type="entry name" value="Exo-inulinase, domain 1"/>
    <property type="match status" value="2"/>
</dbReference>
<evidence type="ECO:0000313" key="4">
    <source>
        <dbReference type="Proteomes" id="UP000184406"/>
    </source>
</evidence>
<gene>
    <name evidence="3" type="ORF">SAMN03080594_101770</name>
</gene>
<dbReference type="OrthoDB" id="9806233at2"/>
<protein>
    <recommendedName>
        <fullName evidence="2">3-keto-alpha-glucoside-1,2-lyase/3-keto-2-hydroxy-glucal hydratase domain-containing protein</fullName>
    </recommendedName>
</protein>
<keyword evidence="1" id="KW-0732">Signal</keyword>
<dbReference type="InterPro" id="IPR010496">
    <property type="entry name" value="AL/BT2_dom"/>
</dbReference>
<dbReference type="EMBL" id="FQUX01000001">
    <property type="protein sequence ID" value="SHE61284.1"/>
    <property type="molecule type" value="Genomic_DNA"/>
</dbReference>
<dbReference type="GO" id="GO:0016787">
    <property type="term" value="F:hydrolase activity"/>
    <property type="evidence" value="ECO:0007669"/>
    <property type="project" value="InterPro"/>
</dbReference>
<sequence length="460" mass="52203">MANKKLTKLILVLLLHFTFFNAFAQDGWEILFNGKDFSNFEQLNGNAKYKIENGEMVGTSRLNTPNSFMATKKAYGDFILEFDVFVENGLNSGVQFRSLSLPEYMDGRVHGYQCEIETSDRKWAGGIYDEARRGWLYPLSRNAKGQNAFKPGEWNHYRIEAIGNNIRTWINGIQCANLVDDATAKGFIAFQVHSIHDASLEGKIVKWKNIRIKTTDLEKERKEVSVYAPEISYLQNQLTSDEVRKGWRLLWDGKTTEGWRGAKLDDFPEKGWVMEDGELSVLSSDGAESRNGGDIVTTAAFSNFELSIDFKLTKGANSGIKYFVDPGLNKGQGSAIGLEFQVLDDKEHPDAKMGKNGNRTVGSLYDLIRAENFENSRGKNFNGVDKWNNARIVVRGGHVEHWLNNVKVVEYDRFSQAFKALVEKSKYEKWENFGTIPAGKILLQDHGDHVSFRSIKIREF</sequence>
<proteinExistence type="predicted"/>
<dbReference type="RefSeq" id="WP_084532471.1">
    <property type="nucleotide sequence ID" value="NZ_FQUX01000001.1"/>
</dbReference>
<accession>A0A1M4UX40</accession>
<feature type="domain" description="3-keto-alpha-glucoside-1,2-lyase/3-keto-2-hydroxy-glucal hydratase" evidence="2">
    <location>
        <begin position="246"/>
        <end position="458"/>
    </location>
</feature>
<feature type="signal peptide" evidence="1">
    <location>
        <begin position="1"/>
        <end position="24"/>
    </location>
</feature>
<evidence type="ECO:0000256" key="1">
    <source>
        <dbReference type="SAM" id="SignalP"/>
    </source>
</evidence>
<dbReference type="Pfam" id="PF06439">
    <property type="entry name" value="3keto-disac_hyd"/>
    <property type="match status" value="2"/>
</dbReference>
<name>A0A1M4UX40_9FLAO</name>
<feature type="chain" id="PRO_5013313593" description="3-keto-alpha-glucoside-1,2-lyase/3-keto-2-hydroxy-glucal hydratase domain-containing protein" evidence="1">
    <location>
        <begin position="25"/>
        <end position="460"/>
    </location>
</feature>
<dbReference type="AlphaFoldDB" id="A0A1M4UX40"/>
<reference evidence="4" key="1">
    <citation type="submission" date="2016-11" db="EMBL/GenBank/DDBJ databases">
        <authorList>
            <person name="Varghese N."/>
            <person name="Submissions S."/>
        </authorList>
    </citation>
    <scope>NUCLEOTIDE SEQUENCE [LARGE SCALE GENOMIC DNA]</scope>
    <source>
        <strain evidence="4">DSM 17539</strain>
    </source>
</reference>
<keyword evidence="4" id="KW-1185">Reference proteome</keyword>
<evidence type="ECO:0000259" key="2">
    <source>
        <dbReference type="Pfam" id="PF06439"/>
    </source>
</evidence>
<dbReference type="Proteomes" id="UP000184406">
    <property type="component" value="Unassembled WGS sequence"/>
</dbReference>
<evidence type="ECO:0000313" key="3">
    <source>
        <dbReference type="EMBL" id="SHE61284.1"/>
    </source>
</evidence>
<organism evidence="3 4">
    <name type="scientific">Arenibacter palladensis</name>
    <dbReference type="NCBI Taxonomy" id="237373"/>
    <lineage>
        <taxon>Bacteria</taxon>
        <taxon>Pseudomonadati</taxon>
        <taxon>Bacteroidota</taxon>
        <taxon>Flavobacteriia</taxon>
        <taxon>Flavobacteriales</taxon>
        <taxon>Flavobacteriaceae</taxon>
        <taxon>Arenibacter</taxon>
    </lineage>
</organism>
<feature type="domain" description="3-keto-alpha-glucoside-1,2-lyase/3-keto-2-hydroxy-glucal hydratase" evidence="2">
    <location>
        <begin position="27"/>
        <end position="213"/>
    </location>
</feature>